<organism evidence="8 9">
    <name type="scientific">Actinocatenispora comari</name>
    <dbReference type="NCBI Taxonomy" id="2807577"/>
    <lineage>
        <taxon>Bacteria</taxon>
        <taxon>Bacillati</taxon>
        <taxon>Actinomycetota</taxon>
        <taxon>Actinomycetes</taxon>
        <taxon>Micromonosporales</taxon>
        <taxon>Micromonosporaceae</taxon>
        <taxon>Actinocatenispora</taxon>
    </lineage>
</organism>
<keyword evidence="4" id="KW-0479">Metal-binding</keyword>
<evidence type="ECO:0000313" key="9">
    <source>
        <dbReference type="Proteomes" id="UP000614996"/>
    </source>
</evidence>
<dbReference type="PROSITE" id="PS00444">
    <property type="entry name" value="POLYPRENYL_SYNTHASE_2"/>
    <property type="match status" value="1"/>
</dbReference>
<accession>A0A8J4AJ14</accession>
<reference evidence="9" key="1">
    <citation type="journal article" date="2021" name="Int. J. Syst. Evol. Microbiol.">
        <title>Actinocatenispora comari sp. nov., an endophytic actinomycete isolated from aerial parts of Comarum salesowianum.</title>
        <authorList>
            <person name="Oyunbileg N."/>
            <person name="Iizaka Y."/>
            <person name="Hamada M."/>
            <person name="Davaapurev B.O."/>
            <person name="Fukumoto A."/>
            <person name="Tsetseg B."/>
            <person name="Kato F."/>
            <person name="Tamura T."/>
            <person name="Batkhuu J."/>
            <person name="Anzai Y."/>
        </authorList>
    </citation>
    <scope>NUCLEOTIDE SEQUENCE [LARGE SCALE GENOMIC DNA]</scope>
    <source>
        <strain evidence="9">NUM-2625</strain>
    </source>
</reference>
<comment type="caution">
    <text evidence="8">The sequence shown here is derived from an EMBL/GenBank/DDBJ whole genome shotgun (WGS) entry which is preliminary data.</text>
</comment>
<evidence type="ECO:0000256" key="4">
    <source>
        <dbReference type="ARBA" id="ARBA00022723"/>
    </source>
</evidence>
<evidence type="ECO:0000256" key="7">
    <source>
        <dbReference type="SAM" id="MobiDB-lite"/>
    </source>
</evidence>
<dbReference type="RefSeq" id="WP_207128074.1">
    <property type="nucleotide sequence ID" value="NZ_BOPO01000117.1"/>
</dbReference>
<dbReference type="GO" id="GO:0008299">
    <property type="term" value="P:isoprenoid biosynthetic process"/>
    <property type="evidence" value="ECO:0007669"/>
    <property type="project" value="InterPro"/>
</dbReference>
<dbReference type="Proteomes" id="UP000614996">
    <property type="component" value="Unassembled WGS sequence"/>
</dbReference>
<feature type="region of interest" description="Disordered" evidence="7">
    <location>
        <begin position="1"/>
        <end position="21"/>
    </location>
</feature>
<dbReference type="PANTHER" id="PTHR12001:SF85">
    <property type="entry name" value="SHORT CHAIN ISOPRENYL DIPHOSPHATE SYNTHASE"/>
    <property type="match status" value="1"/>
</dbReference>
<dbReference type="InterPro" id="IPR008949">
    <property type="entry name" value="Isoprenoid_synthase_dom_sf"/>
</dbReference>
<comment type="similarity">
    <text evidence="2 6">Belongs to the FPP/GGPP synthase family.</text>
</comment>
<name>A0A8J4AJ14_9ACTN</name>
<evidence type="ECO:0000256" key="6">
    <source>
        <dbReference type="RuleBase" id="RU004466"/>
    </source>
</evidence>
<dbReference type="CDD" id="cd00685">
    <property type="entry name" value="Trans_IPPS_HT"/>
    <property type="match status" value="1"/>
</dbReference>
<dbReference type="InterPro" id="IPR033749">
    <property type="entry name" value="Polyprenyl_synt_CS"/>
</dbReference>
<dbReference type="Gene3D" id="1.10.600.10">
    <property type="entry name" value="Farnesyl Diphosphate Synthase"/>
    <property type="match status" value="1"/>
</dbReference>
<evidence type="ECO:0000256" key="3">
    <source>
        <dbReference type="ARBA" id="ARBA00022679"/>
    </source>
</evidence>
<feature type="compositionally biased region" description="Low complexity" evidence="7">
    <location>
        <begin position="1"/>
        <end position="17"/>
    </location>
</feature>
<evidence type="ECO:0000256" key="1">
    <source>
        <dbReference type="ARBA" id="ARBA00001946"/>
    </source>
</evidence>
<comment type="cofactor">
    <cofactor evidence="1">
        <name>Mg(2+)</name>
        <dbReference type="ChEBI" id="CHEBI:18420"/>
    </cofactor>
</comment>
<proteinExistence type="inferred from homology"/>
<keyword evidence="3 6" id="KW-0808">Transferase</keyword>
<protein>
    <submittedName>
        <fullName evidence="8">Geranylgeranyl pyrophosphate synthase</fullName>
    </submittedName>
</protein>
<sequence length="388" mass="39512">MAAHPGARSGATRSRAAGSGGTGASAAVAGIAARVDAVLDEFVTAELDTLRSLSPEVAAAAAALRELILGGGKRLRPAFGYWGYRGVGPSPAGGAPEHAAKHDEAVLRAVSALELLHAFALIHDDVMDAAPTRRGAPTLHRQFGERHAAAGWRGDPGRFGDSVAVLLGDLCTVWADRLIGTSGLPAAVLLGARREYDEMRIEAVAGQYLDVLHGADGAPGVGTAVTVARFKSASYTVQRPLQFGAALSGAVAPDVVAAYDRFGGAVGEAFQLRDDLLGVYGESAVTGKPVGADLRQGKPTVLAELAFSLAAPAQHRRLDRVFGDPDASDAAVADAAAAITESGARAEAETMISARVSAGLAALAAAPIDPVARDRLSALALASVQRLA</sequence>
<evidence type="ECO:0000256" key="2">
    <source>
        <dbReference type="ARBA" id="ARBA00006706"/>
    </source>
</evidence>
<dbReference type="AlphaFoldDB" id="A0A8J4AJ14"/>
<keyword evidence="9" id="KW-1185">Reference proteome</keyword>
<dbReference type="GO" id="GO:0046872">
    <property type="term" value="F:metal ion binding"/>
    <property type="evidence" value="ECO:0007669"/>
    <property type="project" value="UniProtKB-KW"/>
</dbReference>
<evidence type="ECO:0000256" key="5">
    <source>
        <dbReference type="ARBA" id="ARBA00022842"/>
    </source>
</evidence>
<dbReference type="GO" id="GO:0004659">
    <property type="term" value="F:prenyltransferase activity"/>
    <property type="evidence" value="ECO:0007669"/>
    <property type="project" value="InterPro"/>
</dbReference>
<dbReference type="PANTHER" id="PTHR12001">
    <property type="entry name" value="GERANYLGERANYL PYROPHOSPHATE SYNTHASE"/>
    <property type="match status" value="1"/>
</dbReference>
<dbReference type="SUPFAM" id="SSF48576">
    <property type="entry name" value="Terpenoid synthases"/>
    <property type="match status" value="1"/>
</dbReference>
<gene>
    <name evidence="8" type="ORF">NUM_56790</name>
</gene>
<dbReference type="SFLD" id="SFLDS00005">
    <property type="entry name" value="Isoprenoid_Synthase_Type_I"/>
    <property type="match status" value="1"/>
</dbReference>
<dbReference type="EMBL" id="BOPO01000117">
    <property type="protein sequence ID" value="GIL30425.1"/>
    <property type="molecule type" value="Genomic_DNA"/>
</dbReference>
<dbReference type="PROSITE" id="PS00723">
    <property type="entry name" value="POLYPRENYL_SYNTHASE_1"/>
    <property type="match status" value="1"/>
</dbReference>
<dbReference type="InterPro" id="IPR000092">
    <property type="entry name" value="Polyprenyl_synt"/>
</dbReference>
<evidence type="ECO:0000313" key="8">
    <source>
        <dbReference type="EMBL" id="GIL30425.1"/>
    </source>
</evidence>
<keyword evidence="5" id="KW-0460">Magnesium</keyword>
<dbReference type="Pfam" id="PF00348">
    <property type="entry name" value="polyprenyl_synt"/>
    <property type="match status" value="1"/>
</dbReference>